<dbReference type="HAMAP" id="MF_00185">
    <property type="entry name" value="IPP_trans"/>
    <property type="match status" value="1"/>
</dbReference>
<evidence type="ECO:0000256" key="1">
    <source>
        <dbReference type="ARBA" id="ARBA00001946"/>
    </source>
</evidence>
<evidence type="ECO:0000256" key="5">
    <source>
        <dbReference type="ARBA" id="ARBA00022694"/>
    </source>
</evidence>
<dbReference type="Pfam" id="PF01715">
    <property type="entry name" value="IPPT"/>
    <property type="match status" value="1"/>
</dbReference>
<dbReference type="NCBIfam" id="TIGR00174">
    <property type="entry name" value="miaA"/>
    <property type="match status" value="1"/>
</dbReference>
<dbReference type="GO" id="GO:0052381">
    <property type="term" value="F:tRNA dimethylallyltransferase activity"/>
    <property type="evidence" value="ECO:0007669"/>
    <property type="project" value="UniProtKB-EC"/>
</dbReference>
<dbReference type="Gene3D" id="3.40.50.300">
    <property type="entry name" value="P-loop containing nucleotide triphosphate hydrolases"/>
    <property type="match status" value="1"/>
</dbReference>
<evidence type="ECO:0000256" key="9">
    <source>
        <dbReference type="ARBA" id="ARBA00049563"/>
    </source>
</evidence>
<gene>
    <name evidence="10" type="ORF">MNB_SV-14-195</name>
</gene>
<dbReference type="InterPro" id="IPR027417">
    <property type="entry name" value="P-loop_NTPase"/>
</dbReference>
<dbReference type="SUPFAM" id="SSF52540">
    <property type="entry name" value="P-loop containing nucleoside triphosphate hydrolases"/>
    <property type="match status" value="2"/>
</dbReference>
<dbReference type="InterPro" id="IPR018022">
    <property type="entry name" value="IPT"/>
</dbReference>
<comment type="cofactor">
    <cofactor evidence="1">
        <name>Mg(2+)</name>
        <dbReference type="ChEBI" id="CHEBI:18420"/>
    </cofactor>
</comment>
<sequence length="304" mass="35108">MSDFQQIALIGSTASGKSSLAIELAKQNNAYILSLDSLAIYKEINIASAKPSFEERQGVKHFGMDVIFPNEPFDVTTFIELYNCAKEEALKEEKNLIIVGGTSFYLNILMNGISPLPTISKKAKEKSNYLLQNIEEAHKFLYNLDKEYLKSITIHDHYRLEKMLNLYFETGMTPSEYFKANPPKSTVGEKLPIYEIIVDKETLRKRITRRTSQMLKAGLIDEVFYLEKNYTRRPNPMRSIGIKEVLSYLDGQYTKFEMKTKIITHTTQLAKRQRTFNNSKFKDKVSLTLEELNRLLLEKKRLSS</sequence>
<keyword evidence="6" id="KW-0547">Nucleotide-binding</keyword>
<evidence type="ECO:0000256" key="2">
    <source>
        <dbReference type="ARBA" id="ARBA00005842"/>
    </source>
</evidence>
<dbReference type="GO" id="GO:0005524">
    <property type="term" value="F:ATP binding"/>
    <property type="evidence" value="ECO:0007669"/>
    <property type="project" value="UniProtKB-KW"/>
</dbReference>
<dbReference type="GO" id="GO:0006400">
    <property type="term" value="P:tRNA modification"/>
    <property type="evidence" value="ECO:0007669"/>
    <property type="project" value="TreeGrafter"/>
</dbReference>
<evidence type="ECO:0000313" key="10">
    <source>
        <dbReference type="EMBL" id="SFV62138.1"/>
    </source>
</evidence>
<dbReference type="InterPro" id="IPR039657">
    <property type="entry name" value="Dimethylallyltransferase"/>
</dbReference>
<dbReference type="PANTHER" id="PTHR11088">
    <property type="entry name" value="TRNA DIMETHYLALLYLTRANSFERASE"/>
    <property type="match status" value="1"/>
</dbReference>
<comment type="catalytic activity">
    <reaction evidence="9">
        <text>adenosine(37) in tRNA + dimethylallyl diphosphate = N(6)-dimethylallyladenosine(37) in tRNA + diphosphate</text>
        <dbReference type="Rhea" id="RHEA:26482"/>
        <dbReference type="Rhea" id="RHEA-COMP:10162"/>
        <dbReference type="Rhea" id="RHEA-COMP:10375"/>
        <dbReference type="ChEBI" id="CHEBI:33019"/>
        <dbReference type="ChEBI" id="CHEBI:57623"/>
        <dbReference type="ChEBI" id="CHEBI:74411"/>
        <dbReference type="ChEBI" id="CHEBI:74415"/>
        <dbReference type="EC" id="2.5.1.75"/>
    </reaction>
</comment>
<comment type="similarity">
    <text evidence="2">Belongs to the IPP transferase family.</text>
</comment>
<keyword evidence="5" id="KW-0819">tRNA processing</keyword>
<dbReference type="EC" id="2.5.1.75" evidence="3"/>
<keyword evidence="8" id="KW-0460">Magnesium</keyword>
<dbReference type="Gene3D" id="1.10.20.140">
    <property type="match status" value="1"/>
</dbReference>
<evidence type="ECO:0000256" key="4">
    <source>
        <dbReference type="ARBA" id="ARBA00022679"/>
    </source>
</evidence>
<keyword evidence="7" id="KW-0067">ATP-binding</keyword>
<evidence type="ECO:0000256" key="3">
    <source>
        <dbReference type="ARBA" id="ARBA00012665"/>
    </source>
</evidence>
<keyword evidence="4 10" id="KW-0808">Transferase</keyword>
<evidence type="ECO:0000256" key="7">
    <source>
        <dbReference type="ARBA" id="ARBA00022840"/>
    </source>
</evidence>
<name>A0A1W1C8F5_9ZZZZ</name>
<protein>
    <recommendedName>
        <fullName evidence="3">tRNA dimethylallyltransferase</fullName>
        <ecNumber evidence="3">2.5.1.75</ecNumber>
    </recommendedName>
</protein>
<proteinExistence type="inferred from homology"/>
<evidence type="ECO:0000256" key="8">
    <source>
        <dbReference type="ARBA" id="ARBA00022842"/>
    </source>
</evidence>
<evidence type="ECO:0000256" key="6">
    <source>
        <dbReference type="ARBA" id="ARBA00022741"/>
    </source>
</evidence>
<reference evidence="10" key="1">
    <citation type="submission" date="2016-10" db="EMBL/GenBank/DDBJ databases">
        <authorList>
            <person name="de Groot N.N."/>
        </authorList>
    </citation>
    <scope>NUCLEOTIDE SEQUENCE</scope>
</reference>
<organism evidence="10">
    <name type="scientific">hydrothermal vent metagenome</name>
    <dbReference type="NCBI Taxonomy" id="652676"/>
    <lineage>
        <taxon>unclassified sequences</taxon>
        <taxon>metagenomes</taxon>
        <taxon>ecological metagenomes</taxon>
    </lineage>
</organism>
<accession>A0A1W1C8F5</accession>
<dbReference type="EMBL" id="FPHN01000138">
    <property type="protein sequence ID" value="SFV62138.1"/>
    <property type="molecule type" value="Genomic_DNA"/>
</dbReference>
<dbReference type="AlphaFoldDB" id="A0A1W1C8F5"/>
<dbReference type="PANTHER" id="PTHR11088:SF60">
    <property type="entry name" value="TRNA DIMETHYLALLYLTRANSFERASE"/>
    <property type="match status" value="1"/>
</dbReference>